<organism evidence="2 3">
    <name type="scientific">Lactuca saligna</name>
    <name type="common">Willowleaf lettuce</name>
    <dbReference type="NCBI Taxonomy" id="75948"/>
    <lineage>
        <taxon>Eukaryota</taxon>
        <taxon>Viridiplantae</taxon>
        <taxon>Streptophyta</taxon>
        <taxon>Embryophyta</taxon>
        <taxon>Tracheophyta</taxon>
        <taxon>Spermatophyta</taxon>
        <taxon>Magnoliopsida</taxon>
        <taxon>eudicotyledons</taxon>
        <taxon>Gunneridae</taxon>
        <taxon>Pentapetalae</taxon>
        <taxon>asterids</taxon>
        <taxon>campanulids</taxon>
        <taxon>Asterales</taxon>
        <taxon>Asteraceae</taxon>
        <taxon>Cichorioideae</taxon>
        <taxon>Cichorieae</taxon>
        <taxon>Lactucinae</taxon>
        <taxon>Lactuca</taxon>
    </lineage>
</organism>
<keyword evidence="3" id="KW-1185">Reference proteome</keyword>
<evidence type="ECO:0000313" key="2">
    <source>
        <dbReference type="EMBL" id="CAI9300709.1"/>
    </source>
</evidence>
<dbReference type="AlphaFoldDB" id="A0AA35ZYL5"/>
<proteinExistence type="predicted"/>
<evidence type="ECO:0000256" key="1">
    <source>
        <dbReference type="SAM" id="MobiDB-lite"/>
    </source>
</evidence>
<gene>
    <name evidence="2" type="ORF">LSALG_LOCUS39327</name>
</gene>
<protein>
    <submittedName>
        <fullName evidence="2">Uncharacterized protein</fullName>
    </submittedName>
</protein>
<dbReference type="EMBL" id="OX465085">
    <property type="protein sequence ID" value="CAI9300709.1"/>
    <property type="molecule type" value="Genomic_DNA"/>
</dbReference>
<dbReference type="Proteomes" id="UP001177003">
    <property type="component" value="Chromosome 9"/>
</dbReference>
<evidence type="ECO:0000313" key="3">
    <source>
        <dbReference type="Proteomes" id="UP001177003"/>
    </source>
</evidence>
<feature type="compositionally biased region" description="Acidic residues" evidence="1">
    <location>
        <begin position="83"/>
        <end position="95"/>
    </location>
</feature>
<reference evidence="2" key="1">
    <citation type="submission" date="2023-04" db="EMBL/GenBank/DDBJ databases">
        <authorList>
            <person name="Vijverberg K."/>
            <person name="Xiong W."/>
            <person name="Schranz E."/>
        </authorList>
    </citation>
    <scope>NUCLEOTIDE SEQUENCE</scope>
</reference>
<feature type="compositionally biased region" description="Pro residues" evidence="1">
    <location>
        <begin position="100"/>
        <end position="136"/>
    </location>
</feature>
<name>A0AA35ZYL5_LACSI</name>
<accession>A0AA35ZYL5</accession>
<sequence length="136" mass="15022">MDTTELMIQDVNSPKSTYLPPQAKIVPIVNVVFHQDNLGESNFNFETVVLSKLYLLVQITESINKRLTKVERDVATMKRLMALDDDDDDDDDMIFDDTPPSSPGNNPPSPPSLSINLPPPSNSPPKPPPPPPNFPS</sequence>
<feature type="region of interest" description="Disordered" evidence="1">
    <location>
        <begin position="83"/>
        <end position="136"/>
    </location>
</feature>